<reference evidence="1" key="1">
    <citation type="journal article" date="2014" name="Int. J. Syst. Evol. Microbiol.">
        <title>Complete genome sequence of Corynebacterium casei LMG S-19264T (=DSM 44701T), isolated from a smear-ripened cheese.</title>
        <authorList>
            <consortium name="US DOE Joint Genome Institute (JGI-PGF)"/>
            <person name="Walter F."/>
            <person name="Albersmeier A."/>
            <person name="Kalinowski J."/>
            <person name="Ruckert C."/>
        </authorList>
    </citation>
    <scope>NUCLEOTIDE SEQUENCE</scope>
    <source>
        <strain evidence="1">CGMCC 1.12924</strain>
    </source>
</reference>
<proteinExistence type="predicted"/>
<organism evidence="1 2">
    <name type="scientific">Planktosalinus lacus</name>
    <dbReference type="NCBI Taxonomy" id="1526573"/>
    <lineage>
        <taxon>Bacteria</taxon>
        <taxon>Pseudomonadati</taxon>
        <taxon>Bacteroidota</taxon>
        <taxon>Flavobacteriia</taxon>
        <taxon>Flavobacteriales</taxon>
        <taxon>Flavobacteriaceae</taxon>
        <taxon>Planktosalinus</taxon>
    </lineage>
</organism>
<dbReference type="RefSeq" id="WP_188439258.1">
    <property type="nucleotide sequence ID" value="NZ_BMGK01000002.1"/>
</dbReference>
<dbReference type="AlphaFoldDB" id="A0A8J2V8J7"/>
<dbReference type="EMBL" id="BMGK01000002">
    <property type="protein sequence ID" value="GGD84422.1"/>
    <property type="molecule type" value="Genomic_DNA"/>
</dbReference>
<comment type="caution">
    <text evidence="1">The sequence shown here is derived from an EMBL/GenBank/DDBJ whole genome shotgun (WGS) entry which is preliminary data.</text>
</comment>
<accession>A0A8J2V8J7</accession>
<sequence>MEIKFQTKEESKKQQLEEFLKLSGGERVWHFFSTSAQINRFPRKNKIEKTDNFVIHINLKDASRKLE</sequence>
<evidence type="ECO:0000313" key="1">
    <source>
        <dbReference type="EMBL" id="GGD84422.1"/>
    </source>
</evidence>
<dbReference type="Proteomes" id="UP000652231">
    <property type="component" value="Unassembled WGS sequence"/>
</dbReference>
<reference evidence="1" key="2">
    <citation type="submission" date="2020-09" db="EMBL/GenBank/DDBJ databases">
        <authorList>
            <person name="Sun Q."/>
            <person name="Zhou Y."/>
        </authorList>
    </citation>
    <scope>NUCLEOTIDE SEQUENCE</scope>
    <source>
        <strain evidence="1">CGMCC 1.12924</strain>
    </source>
</reference>
<keyword evidence="2" id="KW-1185">Reference proteome</keyword>
<gene>
    <name evidence="1" type="ORF">GCM10011312_05510</name>
</gene>
<protein>
    <submittedName>
        <fullName evidence="1">Uncharacterized protein</fullName>
    </submittedName>
</protein>
<evidence type="ECO:0000313" key="2">
    <source>
        <dbReference type="Proteomes" id="UP000652231"/>
    </source>
</evidence>
<name>A0A8J2V8J7_9FLAO</name>